<keyword evidence="2" id="KW-1185">Reference proteome</keyword>
<comment type="caution">
    <text evidence="1">The sequence shown here is derived from an EMBL/GenBank/DDBJ whole genome shotgun (WGS) entry which is preliminary data.</text>
</comment>
<dbReference type="CDD" id="cd00174">
    <property type="entry name" value="SH3"/>
    <property type="match status" value="1"/>
</dbReference>
<protein>
    <submittedName>
        <fullName evidence="1">Growth arrest-specific 7</fullName>
    </submittedName>
</protein>
<dbReference type="SUPFAM" id="SSF50044">
    <property type="entry name" value="SH3-domain"/>
    <property type="match status" value="1"/>
</dbReference>
<dbReference type="AlphaFoldDB" id="A0A6S7JW48"/>
<evidence type="ECO:0000313" key="1">
    <source>
        <dbReference type="EMBL" id="CAB4033460.1"/>
    </source>
</evidence>
<dbReference type="EMBL" id="CACRXK020019265">
    <property type="protein sequence ID" value="CAB4033460.1"/>
    <property type="molecule type" value="Genomic_DNA"/>
</dbReference>
<evidence type="ECO:0000313" key="2">
    <source>
        <dbReference type="Proteomes" id="UP001152795"/>
    </source>
</evidence>
<dbReference type="Pfam" id="PF00397">
    <property type="entry name" value="WW"/>
    <property type="match status" value="1"/>
</dbReference>
<dbReference type="PRINTS" id="PR00452">
    <property type="entry name" value="SH3DOMAIN"/>
</dbReference>
<dbReference type="InterPro" id="IPR001202">
    <property type="entry name" value="WW_dom"/>
</dbReference>
<reference evidence="1" key="1">
    <citation type="submission" date="2020-04" db="EMBL/GenBank/DDBJ databases">
        <authorList>
            <person name="Alioto T."/>
            <person name="Alioto T."/>
            <person name="Gomez Garrido J."/>
        </authorList>
    </citation>
    <scope>NUCLEOTIDE SEQUENCE</scope>
    <source>
        <strain evidence="1">A484AB</strain>
    </source>
</reference>
<name>A0A6S7JW48_PARCT</name>
<dbReference type="PROSITE" id="PS50020">
    <property type="entry name" value="WW_DOMAIN_2"/>
    <property type="match status" value="1"/>
</dbReference>
<dbReference type="Proteomes" id="UP001152795">
    <property type="component" value="Unassembled WGS sequence"/>
</dbReference>
<gene>
    <name evidence="1" type="ORF">PACLA_8A089668</name>
</gene>
<dbReference type="InterPro" id="IPR001452">
    <property type="entry name" value="SH3_domain"/>
</dbReference>
<dbReference type="CDD" id="cd00201">
    <property type="entry name" value="WW"/>
    <property type="match status" value="1"/>
</dbReference>
<organism evidence="1 2">
    <name type="scientific">Paramuricea clavata</name>
    <name type="common">Red gorgonian</name>
    <name type="synonym">Violescent sea-whip</name>
    <dbReference type="NCBI Taxonomy" id="317549"/>
    <lineage>
        <taxon>Eukaryota</taxon>
        <taxon>Metazoa</taxon>
        <taxon>Cnidaria</taxon>
        <taxon>Anthozoa</taxon>
        <taxon>Octocorallia</taxon>
        <taxon>Malacalcyonacea</taxon>
        <taxon>Plexauridae</taxon>
        <taxon>Paramuricea</taxon>
    </lineage>
</organism>
<dbReference type="PROSITE" id="PS50002">
    <property type="entry name" value="SH3"/>
    <property type="match status" value="1"/>
</dbReference>
<sequence length="194" mass="21868">MEVCEIARALYSYNNHTGMKFDAGQLLNVFEKGEDGWWWGEVQQSEIEGWFPATYVSTLEQKVVHGIDLPPNWSAFQTEQGKTYYVNSVTKAVRFLLLISQSSIANNSNEVSLHLWRYCKTCYAEKPCLVDGKPLRLSRLHRDFTCRNGLLVGSLLLLCGDIATQPGPGCRINSNANTLYCSAIKCLYMNARSV</sequence>
<dbReference type="Gene3D" id="2.30.30.40">
    <property type="entry name" value="SH3 Domains"/>
    <property type="match status" value="1"/>
</dbReference>
<dbReference type="Gene3D" id="2.20.70.10">
    <property type="match status" value="1"/>
</dbReference>
<dbReference type="InterPro" id="IPR036028">
    <property type="entry name" value="SH3-like_dom_sf"/>
</dbReference>
<dbReference type="SMART" id="SM00326">
    <property type="entry name" value="SH3"/>
    <property type="match status" value="1"/>
</dbReference>
<feature type="non-terminal residue" evidence="1">
    <location>
        <position position="1"/>
    </location>
</feature>
<dbReference type="OrthoDB" id="28357at2759"/>
<accession>A0A6S7JW48</accession>
<proteinExistence type="predicted"/>
<dbReference type="Pfam" id="PF07653">
    <property type="entry name" value="SH3_2"/>
    <property type="match status" value="1"/>
</dbReference>